<comment type="similarity">
    <text evidence="6">Belongs to the FtsA/MreB family.</text>
</comment>
<evidence type="ECO:0000256" key="3">
    <source>
        <dbReference type="ARBA" id="ARBA00022741"/>
    </source>
</evidence>
<name>X1HAL6_9ZZZZ</name>
<accession>X1HAL6</accession>
<evidence type="ECO:0000256" key="1">
    <source>
        <dbReference type="ARBA" id="ARBA00004496"/>
    </source>
</evidence>
<dbReference type="SUPFAM" id="SSF53067">
    <property type="entry name" value="Actin-like ATPase domain"/>
    <property type="match status" value="1"/>
</dbReference>
<keyword evidence="3" id="KW-0547">Nucleotide-binding</keyword>
<dbReference type="AlphaFoldDB" id="X1HAL6"/>
<evidence type="ECO:0000313" key="7">
    <source>
        <dbReference type="EMBL" id="GAH54100.1"/>
    </source>
</evidence>
<proteinExistence type="inferred from homology"/>
<dbReference type="GO" id="GO:0005737">
    <property type="term" value="C:cytoplasm"/>
    <property type="evidence" value="ECO:0007669"/>
    <property type="project" value="UniProtKB-SubCell"/>
</dbReference>
<evidence type="ECO:0008006" key="8">
    <source>
        <dbReference type="Google" id="ProtNLM"/>
    </source>
</evidence>
<keyword evidence="5" id="KW-0133">Cell shape</keyword>
<keyword evidence="2" id="KW-0963">Cytoplasm</keyword>
<gene>
    <name evidence="7" type="ORF">S03H2_36205</name>
</gene>
<dbReference type="Pfam" id="PF06723">
    <property type="entry name" value="MreB_Mbl"/>
    <property type="match status" value="1"/>
</dbReference>
<dbReference type="InterPro" id="IPR043129">
    <property type="entry name" value="ATPase_NBD"/>
</dbReference>
<evidence type="ECO:0000256" key="6">
    <source>
        <dbReference type="ARBA" id="ARBA00023458"/>
    </source>
</evidence>
<feature type="non-terminal residue" evidence="7">
    <location>
        <position position="1"/>
    </location>
</feature>
<protein>
    <recommendedName>
        <fullName evidence="8">Rod shape-determining protein</fullName>
    </recommendedName>
</protein>
<comment type="caution">
    <text evidence="7">The sequence shown here is derived from an EMBL/GenBank/DDBJ whole genome shotgun (WGS) entry which is preliminary data.</text>
</comment>
<dbReference type="PANTHER" id="PTHR42749:SF1">
    <property type="entry name" value="CELL SHAPE-DETERMINING PROTEIN MREB"/>
    <property type="match status" value="1"/>
</dbReference>
<dbReference type="GO" id="GO:0008360">
    <property type="term" value="P:regulation of cell shape"/>
    <property type="evidence" value="ECO:0007669"/>
    <property type="project" value="UniProtKB-KW"/>
</dbReference>
<comment type="subcellular location">
    <subcellularLocation>
        <location evidence="1">Cytoplasm</location>
    </subcellularLocation>
</comment>
<keyword evidence="4" id="KW-0067">ATP-binding</keyword>
<evidence type="ECO:0000256" key="5">
    <source>
        <dbReference type="ARBA" id="ARBA00022960"/>
    </source>
</evidence>
<dbReference type="EMBL" id="BARU01022202">
    <property type="protein sequence ID" value="GAH54100.1"/>
    <property type="molecule type" value="Genomic_DNA"/>
</dbReference>
<evidence type="ECO:0000256" key="2">
    <source>
        <dbReference type="ARBA" id="ARBA00022490"/>
    </source>
</evidence>
<dbReference type="PANTHER" id="PTHR42749">
    <property type="entry name" value="CELL SHAPE-DETERMINING PROTEIN MREB"/>
    <property type="match status" value="1"/>
</dbReference>
<dbReference type="Gene3D" id="3.30.420.40">
    <property type="match status" value="1"/>
</dbReference>
<dbReference type="InterPro" id="IPR056546">
    <property type="entry name" value="MreB_MamK-like"/>
</dbReference>
<organism evidence="7">
    <name type="scientific">marine sediment metagenome</name>
    <dbReference type="NCBI Taxonomy" id="412755"/>
    <lineage>
        <taxon>unclassified sequences</taxon>
        <taxon>metagenomes</taxon>
        <taxon>ecological metagenomes</taxon>
    </lineage>
</organism>
<sequence length="183" mass="19528">NMIVDIGGGTTEIAVIALNGVVTMEAIRIAGDEMDASIVEWFHNEHKLEVGYRTAEKIKCGVGAGIADGKSKVMIKGRDLVTGIPKIITVPPDEIRKALSDTLFQIIGTIKRALERTPPELSSDILDQGIVLTGGGALLKGLDEIIREETNLPVHVAEEPITSVVIGTGMVLENIKAYSAVLF</sequence>
<evidence type="ECO:0000256" key="4">
    <source>
        <dbReference type="ARBA" id="ARBA00022840"/>
    </source>
</evidence>
<dbReference type="InterPro" id="IPR004753">
    <property type="entry name" value="MreB"/>
</dbReference>
<dbReference type="PRINTS" id="PR01652">
    <property type="entry name" value="SHAPEPROTEIN"/>
</dbReference>
<dbReference type="GO" id="GO:0000902">
    <property type="term" value="P:cell morphogenesis"/>
    <property type="evidence" value="ECO:0007669"/>
    <property type="project" value="InterPro"/>
</dbReference>
<reference evidence="7" key="1">
    <citation type="journal article" date="2014" name="Front. Microbiol.">
        <title>High frequency of phylogenetically diverse reductive dehalogenase-homologous genes in deep subseafloor sedimentary metagenomes.</title>
        <authorList>
            <person name="Kawai M."/>
            <person name="Futagami T."/>
            <person name="Toyoda A."/>
            <person name="Takaki Y."/>
            <person name="Nishi S."/>
            <person name="Hori S."/>
            <person name="Arai W."/>
            <person name="Tsubouchi T."/>
            <person name="Morono Y."/>
            <person name="Uchiyama I."/>
            <person name="Ito T."/>
            <person name="Fujiyama A."/>
            <person name="Inagaki F."/>
            <person name="Takami H."/>
        </authorList>
    </citation>
    <scope>NUCLEOTIDE SEQUENCE</scope>
    <source>
        <strain evidence="7">Expedition CK06-06</strain>
    </source>
</reference>
<dbReference type="GO" id="GO:0005524">
    <property type="term" value="F:ATP binding"/>
    <property type="evidence" value="ECO:0007669"/>
    <property type="project" value="UniProtKB-KW"/>
</dbReference>